<dbReference type="InterPro" id="IPR010992">
    <property type="entry name" value="IHF-like_DNA-bd_dom_sf"/>
</dbReference>
<organism evidence="5 6">
    <name type="scientific">Nitratidesulfovibrio vulgaris (strain DP4)</name>
    <name type="common">Desulfovibrio vulgaris</name>
    <dbReference type="NCBI Taxonomy" id="391774"/>
    <lineage>
        <taxon>Bacteria</taxon>
        <taxon>Pseudomonadati</taxon>
        <taxon>Thermodesulfobacteriota</taxon>
        <taxon>Desulfovibrionia</taxon>
        <taxon>Desulfovibrionales</taxon>
        <taxon>Desulfovibrionaceae</taxon>
        <taxon>Nitratidesulfovibrio</taxon>
    </lineage>
</organism>
<dbReference type="InterPro" id="IPR020816">
    <property type="entry name" value="Histone-like_DNA-bd_CS"/>
</dbReference>
<dbReference type="SUPFAM" id="SSF47729">
    <property type="entry name" value="IHF-like DNA-binding proteins"/>
    <property type="match status" value="1"/>
</dbReference>
<dbReference type="PANTHER" id="PTHR33175">
    <property type="entry name" value="DNA-BINDING PROTEIN HU"/>
    <property type="match status" value="1"/>
</dbReference>
<dbReference type="GO" id="GO:0030527">
    <property type="term" value="F:structural constituent of chromatin"/>
    <property type="evidence" value="ECO:0007669"/>
    <property type="project" value="InterPro"/>
</dbReference>
<evidence type="ECO:0000256" key="2">
    <source>
        <dbReference type="ARBA" id="ARBA00023067"/>
    </source>
</evidence>
<sequence length="91" mass="9439">MTKAELVEKIHAKAGLATKAQAESALDATIAVLADAMAAGESVTFTGFGSFKVADRAARKGRNPRTGEEIVIPAGKVVKFTPGKLLKDAVK</sequence>
<dbReference type="GO" id="GO:0030261">
    <property type="term" value="P:chromosome condensation"/>
    <property type="evidence" value="ECO:0007669"/>
    <property type="project" value="UniProtKB-KW"/>
</dbReference>
<dbReference type="CDD" id="cd13831">
    <property type="entry name" value="HU"/>
    <property type="match status" value="1"/>
</dbReference>
<dbReference type="PANTHER" id="PTHR33175:SF3">
    <property type="entry name" value="DNA-BINDING PROTEIN HU-BETA"/>
    <property type="match status" value="1"/>
</dbReference>
<dbReference type="Gene3D" id="4.10.520.10">
    <property type="entry name" value="IHF-like DNA-binding proteins"/>
    <property type="match status" value="1"/>
</dbReference>
<evidence type="ECO:0000256" key="1">
    <source>
        <dbReference type="ARBA" id="ARBA00010529"/>
    </source>
</evidence>
<keyword evidence="3 5" id="KW-0238">DNA-binding</keyword>
<keyword evidence="2" id="KW-0226">DNA condensation</keyword>
<protein>
    <submittedName>
        <fullName evidence="5">Histone family protein DNA-binding protein</fullName>
    </submittedName>
</protein>
<dbReference type="SMR" id="A0A0H3A9X7"/>
<dbReference type="Pfam" id="PF00216">
    <property type="entry name" value="Bac_DNA_binding"/>
    <property type="match status" value="1"/>
</dbReference>
<proteinExistence type="inferred from homology"/>
<accession>A0A0H3A9X7</accession>
<dbReference type="KEGG" id="dvl:Dvul_2207"/>
<dbReference type="PRINTS" id="PR01727">
    <property type="entry name" value="DNABINDINGHU"/>
</dbReference>
<dbReference type="GO" id="GO:0003677">
    <property type="term" value="F:DNA binding"/>
    <property type="evidence" value="ECO:0007669"/>
    <property type="project" value="UniProtKB-KW"/>
</dbReference>
<dbReference type="PROSITE" id="PS00045">
    <property type="entry name" value="HISTONE_LIKE"/>
    <property type="match status" value="1"/>
</dbReference>
<gene>
    <name evidence="5" type="ordered locus">Dvul_2207</name>
</gene>
<evidence type="ECO:0000256" key="4">
    <source>
        <dbReference type="RuleBase" id="RU003939"/>
    </source>
</evidence>
<evidence type="ECO:0000256" key="3">
    <source>
        <dbReference type="ARBA" id="ARBA00023125"/>
    </source>
</evidence>
<name>A0A0H3A9X7_NITV4</name>
<dbReference type="AlphaFoldDB" id="A0A0H3A9X7"/>
<dbReference type="GO" id="GO:0005829">
    <property type="term" value="C:cytosol"/>
    <property type="evidence" value="ECO:0007669"/>
    <property type="project" value="TreeGrafter"/>
</dbReference>
<dbReference type="InterPro" id="IPR000119">
    <property type="entry name" value="Hist_DNA-bd"/>
</dbReference>
<dbReference type="EMBL" id="CP000527">
    <property type="protein sequence ID" value="ABM29223.1"/>
    <property type="molecule type" value="Genomic_DNA"/>
</dbReference>
<dbReference type="Proteomes" id="UP000009173">
    <property type="component" value="Chromosome"/>
</dbReference>
<evidence type="ECO:0000313" key="5">
    <source>
        <dbReference type="EMBL" id="ABM29223.1"/>
    </source>
</evidence>
<dbReference type="HOGENOM" id="CLU_105066_3_3_7"/>
<evidence type="ECO:0000313" key="6">
    <source>
        <dbReference type="Proteomes" id="UP000009173"/>
    </source>
</evidence>
<comment type="similarity">
    <text evidence="1 4">Belongs to the bacterial histone-like protein family.</text>
</comment>
<reference evidence="6" key="1">
    <citation type="journal article" date="2009" name="Environ. Microbiol.">
        <title>Contribution of mobile genetic elements to Desulfovibrio vulgaris genome plasticity.</title>
        <authorList>
            <person name="Walker C.B."/>
            <person name="Stolyar S."/>
            <person name="Chivian D."/>
            <person name="Pinel N."/>
            <person name="Gabster J.A."/>
            <person name="Dehal P.S."/>
            <person name="He Z."/>
            <person name="Yang Z.K."/>
            <person name="Yen H.C."/>
            <person name="Zhou J."/>
            <person name="Wall J.D."/>
            <person name="Hazen T.C."/>
            <person name="Arkin A.P."/>
            <person name="Stahl D.A."/>
        </authorList>
    </citation>
    <scope>NUCLEOTIDE SEQUENCE [LARGE SCALE GENOMIC DNA]</scope>
    <source>
        <strain evidence="6">DP4</strain>
    </source>
</reference>
<dbReference type="SMART" id="SM00411">
    <property type="entry name" value="BHL"/>
    <property type="match status" value="1"/>
</dbReference>